<keyword evidence="6" id="KW-1185">Reference proteome</keyword>
<dbReference type="Proteomes" id="UP000746535">
    <property type="component" value="Unassembled WGS sequence"/>
</dbReference>
<keyword evidence="4" id="KW-0574">Periplasm</keyword>
<comment type="similarity">
    <text evidence="2">Belongs to the ivy family.</text>
</comment>
<organism evidence="5 6">
    <name type="scientific">Pseudomonas quercus</name>
    <dbReference type="NCBI Taxonomy" id="2722792"/>
    <lineage>
        <taxon>Bacteria</taxon>
        <taxon>Pseudomonadati</taxon>
        <taxon>Pseudomonadota</taxon>
        <taxon>Gammaproteobacteria</taxon>
        <taxon>Pseudomonadales</taxon>
        <taxon>Pseudomonadaceae</taxon>
        <taxon>Pseudomonas</taxon>
    </lineage>
</organism>
<accession>A0ABX0YHT3</accession>
<comment type="caution">
    <text evidence="5">The sequence shown here is derived from an EMBL/GenBank/DDBJ whole genome shotgun (WGS) entry which is preliminary data.</text>
</comment>
<evidence type="ECO:0000313" key="6">
    <source>
        <dbReference type="Proteomes" id="UP000746535"/>
    </source>
</evidence>
<name>A0ABX0YHT3_9PSED</name>
<dbReference type="EMBL" id="JAAVJI010000014">
    <property type="protein sequence ID" value="NJP03000.1"/>
    <property type="molecule type" value="Genomic_DNA"/>
</dbReference>
<dbReference type="Gene3D" id="3.40.1420.10">
    <property type="entry name" value="Inhibitor of vertebrate lysozyme"/>
    <property type="match status" value="1"/>
</dbReference>
<evidence type="ECO:0000256" key="4">
    <source>
        <dbReference type="ARBA" id="ARBA00022764"/>
    </source>
</evidence>
<dbReference type="Pfam" id="PF08816">
    <property type="entry name" value="Ivy"/>
    <property type="match status" value="1"/>
</dbReference>
<gene>
    <name evidence="5" type="ORF">HBH25_19325</name>
</gene>
<protein>
    <recommendedName>
        <fullName evidence="7">Inhibitor of vertebrate lysozyme (Ivy)</fullName>
    </recommendedName>
</protein>
<reference evidence="5 6" key="1">
    <citation type="submission" date="2020-03" db="EMBL/GenBank/DDBJ databases">
        <authorList>
            <person name="Wang L."/>
            <person name="He N."/>
            <person name="Li Y."/>
            <person name="Fang Y."/>
            <person name="Zhang F."/>
        </authorList>
    </citation>
    <scope>NUCLEOTIDE SEQUENCE [LARGE SCALE GENOMIC DNA]</scope>
    <source>
        <strain evidence="6">hsmgli-8</strain>
    </source>
</reference>
<evidence type="ECO:0000256" key="1">
    <source>
        <dbReference type="ARBA" id="ARBA00004418"/>
    </source>
</evidence>
<dbReference type="InterPro" id="IPR036501">
    <property type="entry name" value="Inhibitor_vert_lysozyme_sf"/>
</dbReference>
<keyword evidence="3" id="KW-0732">Signal</keyword>
<evidence type="ECO:0000256" key="3">
    <source>
        <dbReference type="ARBA" id="ARBA00022729"/>
    </source>
</evidence>
<comment type="subcellular location">
    <subcellularLocation>
        <location evidence="1">Periplasm</location>
    </subcellularLocation>
</comment>
<dbReference type="InterPro" id="IPR014453">
    <property type="entry name" value="Inhibitor_vertebrate_lysozyme"/>
</dbReference>
<dbReference type="PIRSF" id="PIRSF009103">
    <property type="entry name" value="Ivy"/>
    <property type="match status" value="1"/>
</dbReference>
<evidence type="ECO:0008006" key="7">
    <source>
        <dbReference type="Google" id="ProtNLM"/>
    </source>
</evidence>
<evidence type="ECO:0000313" key="5">
    <source>
        <dbReference type="EMBL" id="NJP03000.1"/>
    </source>
</evidence>
<sequence>MMFAVAMATTLPALADNDGQERAGNLIATNKQYREAWQDAIRKQERLPEWVINLSGASSPMTAVTEDGDKYLVGQVCETADDCLHNRVIVAFSWDKSKAYVLWVTVPTAVPDDKTPSRHADYRWLGDPDEGMQGLLREQLKSDPKWY</sequence>
<dbReference type="SUPFAM" id="SSF89872">
    <property type="entry name" value="Inhibitor of vertebrate lysozyme, Ivy"/>
    <property type="match status" value="1"/>
</dbReference>
<evidence type="ECO:0000256" key="2">
    <source>
        <dbReference type="ARBA" id="ARBA00009724"/>
    </source>
</evidence>
<proteinExistence type="inferred from homology"/>